<keyword evidence="4" id="KW-1185">Reference proteome</keyword>
<dbReference type="RefSeq" id="WP_389222838.1">
    <property type="nucleotide sequence ID" value="NZ_JBIACJ010000014.1"/>
</dbReference>
<dbReference type="Pfam" id="PF20906">
    <property type="entry name" value="S-Me-THD_C"/>
    <property type="match status" value="1"/>
</dbReference>
<dbReference type="Gene3D" id="2.40.390.10">
    <property type="entry name" value="CV3147-like"/>
    <property type="match status" value="1"/>
</dbReference>
<comment type="caution">
    <text evidence="3">The sequence shown here is derived from an EMBL/GenBank/DDBJ whole genome shotgun (WGS) entry which is preliminary data.</text>
</comment>
<dbReference type="EMBL" id="JBIACJ010000014">
    <property type="protein sequence ID" value="MFE8698444.1"/>
    <property type="molecule type" value="Genomic_DNA"/>
</dbReference>
<reference evidence="3 4" key="1">
    <citation type="submission" date="2024-08" db="EMBL/GenBank/DDBJ databases">
        <title>Two novel Cytobacillus novel species.</title>
        <authorList>
            <person name="Liu G."/>
        </authorList>
    </citation>
    <scope>NUCLEOTIDE SEQUENCE [LARGE SCALE GENOMIC DNA]</scope>
    <source>
        <strain evidence="3 4">FJAT-53684</strain>
    </source>
</reference>
<dbReference type="Gene3D" id="3.40.1610.10">
    <property type="entry name" value="CV3147-like domain"/>
    <property type="match status" value="1"/>
</dbReference>
<organism evidence="3 4">
    <name type="scientific">Cytobacillus mangrovibacter</name>
    <dbReference type="NCBI Taxonomy" id="3299024"/>
    <lineage>
        <taxon>Bacteria</taxon>
        <taxon>Bacillati</taxon>
        <taxon>Bacillota</taxon>
        <taxon>Bacilli</taxon>
        <taxon>Bacillales</taxon>
        <taxon>Bacillaceae</taxon>
        <taxon>Cytobacillus</taxon>
    </lineage>
</organism>
<protein>
    <submittedName>
        <fullName evidence="3">DUF917 domain-containing protein</fullName>
    </submittedName>
</protein>
<sequence>MSVYDTLQKWNISEYRSIDKKSIDEITLGASILATGGGGNPEIGRLWAHKVIDEKKDIVMIDPMDVPDDVLVCSVSPLGSPVVLTEKPPNEEVLKQAVFKLEKYIGKKVEAIVPVECGGVASIVAYAIAAELGVPVIDADGMNRAFPELQMTSWATHGISPTPTVSSDDRLNTTIIDTVDYLVAESIARKVSMSYGGISWIATYPMTGADLKRASILNSQSIAWEVGKAVLYARKHHLNPAEQIILALDEKYGLKGFKVFDGKVADIQREFGGEISKGFTIGRLILEGINEDKGKVASLDYQNEWLNLLIDDEVKCMTPDLIAIIDVETGEPIRTEIVKYGYRGTVLLLATHERMRTPKGIETFGPRYFGYDLDYIPVEELNK</sequence>
<dbReference type="InterPro" id="IPR010318">
    <property type="entry name" value="S-Me-THD_N"/>
</dbReference>
<dbReference type="InterPro" id="IPR024071">
    <property type="entry name" value="S-Me-THD_C_sf"/>
</dbReference>
<accession>A0ABW6K2P2</accession>
<evidence type="ECO:0000259" key="2">
    <source>
        <dbReference type="Pfam" id="PF20906"/>
    </source>
</evidence>
<name>A0ABW6K2P2_9BACI</name>
<proteinExistence type="predicted"/>
<gene>
    <name evidence="3" type="ORF">ACFYKT_19230</name>
</gene>
<evidence type="ECO:0000259" key="1">
    <source>
        <dbReference type="Pfam" id="PF06032"/>
    </source>
</evidence>
<feature type="domain" description="S-Me-THD N-terminal" evidence="1">
    <location>
        <begin position="22"/>
        <end position="177"/>
    </location>
</feature>
<evidence type="ECO:0000313" key="4">
    <source>
        <dbReference type="Proteomes" id="UP001601058"/>
    </source>
</evidence>
<dbReference type="SUPFAM" id="SSF160991">
    <property type="entry name" value="CV3147-like"/>
    <property type="match status" value="1"/>
</dbReference>
<feature type="domain" description="S-Me-THD-like C-terminal" evidence="2">
    <location>
        <begin position="183"/>
        <end position="378"/>
    </location>
</feature>
<dbReference type="InterPro" id="IPR048350">
    <property type="entry name" value="S-Me-THD-like_C"/>
</dbReference>
<dbReference type="Proteomes" id="UP001601058">
    <property type="component" value="Unassembled WGS sequence"/>
</dbReference>
<evidence type="ECO:0000313" key="3">
    <source>
        <dbReference type="EMBL" id="MFE8698444.1"/>
    </source>
</evidence>
<dbReference type="Pfam" id="PF06032">
    <property type="entry name" value="S-Me-THD_N"/>
    <property type="match status" value="1"/>
</dbReference>
<dbReference type="InterPro" id="IPR027479">
    <property type="entry name" value="S-Me-THD_N_sf"/>
</dbReference>